<keyword evidence="2" id="KW-0808">Transferase</keyword>
<dbReference type="EMBL" id="LR589080">
    <property type="protein sequence ID" value="VTO97601.1"/>
    <property type="molecule type" value="Genomic_DNA"/>
</dbReference>
<keyword evidence="1" id="KW-0489">Methyltransferase</keyword>
<sequence>MRIRLWERRRRLAEALHVMNPAARLRGQAEALAGYVKRGDSLLDVGCGTGHLSAYLQQMYGVDPSGVDVKDFRQTPIPFRRFDGATIPFPDKAFDHVVVSEVLHHSHDPMGLIKQCHRIARRSIIVFEDVPDGRLGKVVLFAHVQLFARCYRYPFRPAHLGAYRSALEWLGDNARCIARLRQPPEWLTVYPRILFVYEIAA</sequence>
<dbReference type="RefSeq" id="WP_239657075.1">
    <property type="nucleotide sequence ID" value="NZ_CAJMWM010000001.1"/>
</dbReference>
<name>A0A653ELV5_9MYCO</name>
<dbReference type="CDD" id="cd02440">
    <property type="entry name" value="AdoMet_MTases"/>
    <property type="match status" value="1"/>
</dbReference>
<dbReference type="InterPro" id="IPR013216">
    <property type="entry name" value="Methyltransf_11"/>
</dbReference>
<keyword evidence="3" id="KW-0949">S-adenosyl-L-methionine</keyword>
<evidence type="ECO:0000256" key="3">
    <source>
        <dbReference type="ARBA" id="ARBA00022691"/>
    </source>
</evidence>
<dbReference type="GO" id="GO:0008757">
    <property type="term" value="F:S-adenosylmethionine-dependent methyltransferase activity"/>
    <property type="evidence" value="ECO:0007669"/>
    <property type="project" value="InterPro"/>
</dbReference>
<evidence type="ECO:0000256" key="1">
    <source>
        <dbReference type="ARBA" id="ARBA00022603"/>
    </source>
</evidence>
<dbReference type="Pfam" id="PF08241">
    <property type="entry name" value="Methyltransf_11"/>
    <property type="match status" value="1"/>
</dbReference>
<gene>
    <name evidence="5" type="ORF">BIN_B_02155</name>
</gene>
<evidence type="ECO:0000256" key="2">
    <source>
        <dbReference type="ARBA" id="ARBA00022679"/>
    </source>
</evidence>
<proteinExistence type="predicted"/>
<reference evidence="5" key="1">
    <citation type="submission" date="2019-05" db="EMBL/GenBank/DDBJ databases">
        <authorList>
            <person name="Naeem R."/>
            <person name="Antony C."/>
            <person name="Guan Q."/>
        </authorList>
    </citation>
    <scope>NUCLEOTIDE SEQUENCE</scope>
    <source>
        <strain evidence="5">2</strain>
    </source>
</reference>
<dbReference type="Gene3D" id="3.40.50.150">
    <property type="entry name" value="Vaccinia Virus protein VP39"/>
    <property type="match status" value="1"/>
</dbReference>
<feature type="domain" description="Methyltransferase type 11" evidence="4">
    <location>
        <begin position="43"/>
        <end position="122"/>
    </location>
</feature>
<dbReference type="GO" id="GO:0032259">
    <property type="term" value="P:methylation"/>
    <property type="evidence" value="ECO:0007669"/>
    <property type="project" value="UniProtKB-KW"/>
</dbReference>
<organism evidence="5">
    <name type="scientific">Mycobacterium riyadhense</name>
    <dbReference type="NCBI Taxonomy" id="486698"/>
    <lineage>
        <taxon>Bacteria</taxon>
        <taxon>Bacillati</taxon>
        <taxon>Actinomycetota</taxon>
        <taxon>Actinomycetes</taxon>
        <taxon>Mycobacteriales</taxon>
        <taxon>Mycobacteriaceae</taxon>
        <taxon>Mycobacterium</taxon>
    </lineage>
</organism>
<dbReference type="InterPro" id="IPR029063">
    <property type="entry name" value="SAM-dependent_MTases_sf"/>
</dbReference>
<dbReference type="PANTHER" id="PTHR43464">
    <property type="entry name" value="METHYLTRANSFERASE"/>
    <property type="match status" value="1"/>
</dbReference>
<accession>A0A653ELV5</accession>
<dbReference type="SUPFAM" id="SSF53335">
    <property type="entry name" value="S-adenosyl-L-methionine-dependent methyltransferases"/>
    <property type="match status" value="1"/>
</dbReference>
<evidence type="ECO:0000313" key="5">
    <source>
        <dbReference type="EMBL" id="VTO97601.1"/>
    </source>
</evidence>
<dbReference type="AlphaFoldDB" id="A0A653ELV5"/>
<evidence type="ECO:0000259" key="4">
    <source>
        <dbReference type="Pfam" id="PF08241"/>
    </source>
</evidence>
<dbReference type="PANTHER" id="PTHR43464:SF19">
    <property type="entry name" value="UBIQUINONE BIOSYNTHESIS O-METHYLTRANSFERASE, MITOCHONDRIAL"/>
    <property type="match status" value="1"/>
</dbReference>
<protein>
    <recommendedName>
        <fullName evidence="4">Methyltransferase type 11 domain-containing protein</fullName>
    </recommendedName>
</protein>